<protein>
    <recommendedName>
        <fullName evidence="4">HMG box domain-containing protein</fullName>
    </recommendedName>
</protein>
<dbReference type="AlphaFoldDB" id="A0A6U5G0S6"/>
<proteinExistence type="predicted"/>
<dbReference type="InterPro" id="IPR036910">
    <property type="entry name" value="HMG_box_dom_sf"/>
</dbReference>
<name>A0A6U5G0S6_9STRA</name>
<evidence type="ECO:0000313" key="7">
    <source>
        <dbReference type="EMBL" id="CAD8884892.1"/>
    </source>
</evidence>
<feature type="region of interest" description="Disordered" evidence="3">
    <location>
        <begin position="274"/>
        <end position="317"/>
    </location>
</feature>
<dbReference type="CDD" id="cd00084">
    <property type="entry name" value="HMG-box_SF"/>
    <property type="match status" value="1"/>
</dbReference>
<dbReference type="PANTHER" id="PTHR48112:SF22">
    <property type="entry name" value="MITOCHONDRIAL TRANSCRIPTION FACTOR A, ISOFORM B"/>
    <property type="match status" value="1"/>
</dbReference>
<feature type="region of interest" description="Disordered" evidence="3">
    <location>
        <begin position="1"/>
        <end position="51"/>
    </location>
</feature>
<dbReference type="PROSITE" id="PS50118">
    <property type="entry name" value="HMG_BOX_2"/>
    <property type="match status" value="2"/>
</dbReference>
<sequence>MDPVHDPVLHEEAEEEVPTEDFQLEPKKRRKRTSATYKKAPQAPKRSKSPYICFSTVKHKEIKDTMGPDAKVSDVAKKVAQVWRNLTDEEKKHWELEAEKDKQRYQEEKANYTGPWKIPSKRVKKDEGAPKRPMSSFLYYAQKMRPLVKEQNPEKRNTDISKVLGEMWKNCSEEERNIYVKREAEERERYKLAISAWDEKQAEKIADEEKVHIDTMPIDMSGQSPQMQYGQYYDPNYMIGQHQSMNPYMQYPQMQQYPPSYGMYPSQNYGYYSYPPMQQQHHHHQQQQQQQHNYGMIPNAPPSPPSSHMPPQSQSMQQNYMHPYNSGYVPVTGPADHHGYPSHD</sequence>
<dbReference type="EMBL" id="HBFR01016543">
    <property type="protein sequence ID" value="CAD8884886.1"/>
    <property type="molecule type" value="Transcribed_RNA"/>
</dbReference>
<feature type="DNA-binding region" description="HMG box" evidence="2">
    <location>
        <begin position="44"/>
        <end position="113"/>
    </location>
</feature>
<evidence type="ECO:0000259" key="4">
    <source>
        <dbReference type="PROSITE" id="PS50118"/>
    </source>
</evidence>
<feature type="domain" description="HMG box" evidence="4">
    <location>
        <begin position="44"/>
        <end position="113"/>
    </location>
</feature>
<dbReference type="GO" id="GO:0003677">
    <property type="term" value="F:DNA binding"/>
    <property type="evidence" value="ECO:0007669"/>
    <property type="project" value="UniProtKB-UniRule"/>
</dbReference>
<accession>A0A6U5G0S6</accession>
<feature type="DNA-binding region" description="HMG box" evidence="2">
    <location>
        <begin position="130"/>
        <end position="198"/>
    </location>
</feature>
<feature type="compositionally biased region" description="Acidic residues" evidence="3">
    <location>
        <begin position="12"/>
        <end position="23"/>
    </location>
</feature>
<dbReference type="EMBL" id="HBFR01016550">
    <property type="protein sequence ID" value="CAD8884892.1"/>
    <property type="molecule type" value="Transcribed_RNA"/>
</dbReference>
<evidence type="ECO:0000313" key="6">
    <source>
        <dbReference type="EMBL" id="CAD8884890.1"/>
    </source>
</evidence>
<dbReference type="PANTHER" id="PTHR48112">
    <property type="entry name" value="HIGH MOBILITY GROUP PROTEIN DSP1"/>
    <property type="match status" value="1"/>
</dbReference>
<dbReference type="GO" id="GO:0005634">
    <property type="term" value="C:nucleus"/>
    <property type="evidence" value="ECO:0007669"/>
    <property type="project" value="UniProtKB-UniRule"/>
</dbReference>
<dbReference type="PRINTS" id="PR00886">
    <property type="entry name" value="HIGHMOBLTY12"/>
</dbReference>
<dbReference type="EMBL" id="HBFR01016548">
    <property type="protein sequence ID" value="CAD8884890.1"/>
    <property type="molecule type" value="Transcribed_RNA"/>
</dbReference>
<dbReference type="SUPFAM" id="SSF47095">
    <property type="entry name" value="HMG-box"/>
    <property type="match status" value="2"/>
</dbReference>
<feature type="domain" description="HMG box" evidence="4">
    <location>
        <begin position="130"/>
        <end position="198"/>
    </location>
</feature>
<evidence type="ECO:0000256" key="2">
    <source>
        <dbReference type="PROSITE-ProRule" id="PRU00267"/>
    </source>
</evidence>
<gene>
    <name evidence="5" type="ORF">CHYS00102_LOCUS12083</name>
    <name evidence="6" type="ORF">CHYS00102_LOCUS12087</name>
    <name evidence="7" type="ORF">CHYS00102_LOCUS12089</name>
</gene>
<keyword evidence="2" id="KW-0539">Nucleus</keyword>
<dbReference type="InterPro" id="IPR009071">
    <property type="entry name" value="HMG_box_dom"/>
</dbReference>
<reference evidence="7" key="1">
    <citation type="submission" date="2021-01" db="EMBL/GenBank/DDBJ databases">
        <authorList>
            <person name="Corre E."/>
            <person name="Pelletier E."/>
            <person name="Niang G."/>
            <person name="Scheremetjew M."/>
            <person name="Finn R."/>
            <person name="Kale V."/>
            <person name="Holt S."/>
            <person name="Cochrane G."/>
            <person name="Meng A."/>
            <person name="Brown T."/>
            <person name="Cohen L."/>
        </authorList>
    </citation>
    <scope>NUCLEOTIDE SEQUENCE</scope>
    <source>
        <strain evidence="7">308</strain>
    </source>
</reference>
<dbReference type="Pfam" id="PF00505">
    <property type="entry name" value="HMG_box"/>
    <property type="match status" value="2"/>
</dbReference>
<dbReference type="InterPro" id="IPR050342">
    <property type="entry name" value="HMGB"/>
</dbReference>
<evidence type="ECO:0000313" key="5">
    <source>
        <dbReference type="EMBL" id="CAD8884886.1"/>
    </source>
</evidence>
<dbReference type="Gene3D" id="1.10.30.10">
    <property type="entry name" value="High mobility group box domain"/>
    <property type="match status" value="2"/>
</dbReference>
<evidence type="ECO:0000256" key="3">
    <source>
        <dbReference type="SAM" id="MobiDB-lite"/>
    </source>
</evidence>
<dbReference type="SMART" id="SM00398">
    <property type="entry name" value="HMG"/>
    <property type="match status" value="2"/>
</dbReference>
<evidence type="ECO:0000256" key="1">
    <source>
        <dbReference type="ARBA" id="ARBA00023125"/>
    </source>
</evidence>
<keyword evidence="1 2" id="KW-0238">DNA-binding</keyword>
<organism evidence="7">
    <name type="scientific">Corethron hystrix</name>
    <dbReference type="NCBI Taxonomy" id="216773"/>
    <lineage>
        <taxon>Eukaryota</taxon>
        <taxon>Sar</taxon>
        <taxon>Stramenopiles</taxon>
        <taxon>Ochrophyta</taxon>
        <taxon>Bacillariophyta</taxon>
        <taxon>Coscinodiscophyceae</taxon>
        <taxon>Corethrophycidae</taxon>
        <taxon>Corethrales</taxon>
        <taxon>Corethraceae</taxon>
        <taxon>Corethron</taxon>
    </lineage>
</organism>
<feature type="compositionally biased region" description="Pro residues" evidence="3">
    <location>
        <begin position="299"/>
        <end position="308"/>
    </location>
</feature>
<feature type="compositionally biased region" description="Basic and acidic residues" evidence="3">
    <location>
        <begin position="1"/>
        <end position="11"/>
    </location>
</feature>